<proteinExistence type="predicted"/>
<dbReference type="GO" id="GO:0016811">
    <property type="term" value="F:hydrolase activity, acting on carbon-nitrogen (but not peptide) bonds, in linear amides"/>
    <property type="evidence" value="ECO:0007669"/>
    <property type="project" value="TreeGrafter"/>
</dbReference>
<keyword evidence="4" id="KW-1185">Reference proteome</keyword>
<dbReference type="Proteomes" id="UP000306985">
    <property type="component" value="Unassembled WGS sequence"/>
</dbReference>
<comment type="caution">
    <text evidence="3">The sequence shown here is derived from an EMBL/GenBank/DDBJ whole genome shotgun (WGS) entry which is preliminary data.</text>
</comment>
<dbReference type="PANTHER" id="PTHR12993">
    <property type="entry name" value="N-ACETYLGLUCOSAMINYL-PHOSPHATIDYLINOSITOL DE-N-ACETYLASE-RELATED"/>
    <property type="match status" value="1"/>
</dbReference>
<protein>
    <submittedName>
        <fullName evidence="3">PIG-L family deacetylase</fullName>
    </submittedName>
</protein>
<dbReference type="EMBL" id="SZZH01000001">
    <property type="protein sequence ID" value="TKV61471.1"/>
    <property type="molecule type" value="Genomic_DNA"/>
</dbReference>
<dbReference type="InterPro" id="IPR024078">
    <property type="entry name" value="LmbE-like_dom_sf"/>
</dbReference>
<dbReference type="Gene3D" id="3.40.50.10320">
    <property type="entry name" value="LmbE-like"/>
    <property type="match status" value="1"/>
</dbReference>
<dbReference type="InterPro" id="IPR003737">
    <property type="entry name" value="GlcNAc_PI_deacetylase-related"/>
</dbReference>
<organism evidence="3 4">
    <name type="scientific">Nakamurella flava</name>
    <dbReference type="NCBI Taxonomy" id="2576308"/>
    <lineage>
        <taxon>Bacteria</taxon>
        <taxon>Bacillati</taxon>
        <taxon>Actinomycetota</taxon>
        <taxon>Actinomycetes</taxon>
        <taxon>Nakamurellales</taxon>
        <taxon>Nakamurellaceae</taxon>
        <taxon>Nakamurella</taxon>
    </lineage>
</organism>
<dbReference type="OrthoDB" id="158614at2"/>
<gene>
    <name evidence="3" type="ORF">FDO65_07810</name>
</gene>
<reference evidence="3 4" key="1">
    <citation type="submission" date="2019-05" db="EMBL/GenBank/DDBJ databases">
        <title>Nakamurella sp. N5BH11, whole genome shotgun sequence.</title>
        <authorList>
            <person name="Tuo L."/>
        </authorList>
    </citation>
    <scope>NUCLEOTIDE SEQUENCE [LARGE SCALE GENOMIC DNA]</scope>
    <source>
        <strain evidence="3 4">N5BH11</strain>
    </source>
</reference>
<dbReference type="GO" id="GO:0016137">
    <property type="term" value="P:glycoside metabolic process"/>
    <property type="evidence" value="ECO:0007669"/>
    <property type="project" value="UniProtKB-ARBA"/>
</dbReference>
<accession>A0A4U6QM48</accession>
<keyword evidence="1" id="KW-0862">Zinc</keyword>
<dbReference type="AlphaFoldDB" id="A0A4U6QM48"/>
<feature type="region of interest" description="Disordered" evidence="2">
    <location>
        <begin position="1"/>
        <end position="88"/>
    </location>
</feature>
<evidence type="ECO:0000313" key="3">
    <source>
        <dbReference type="EMBL" id="TKV61471.1"/>
    </source>
</evidence>
<name>A0A4U6QM48_9ACTN</name>
<dbReference type="Pfam" id="PF02585">
    <property type="entry name" value="PIG-L"/>
    <property type="match status" value="1"/>
</dbReference>
<evidence type="ECO:0000256" key="2">
    <source>
        <dbReference type="SAM" id="MobiDB-lite"/>
    </source>
</evidence>
<evidence type="ECO:0000313" key="4">
    <source>
        <dbReference type="Proteomes" id="UP000306985"/>
    </source>
</evidence>
<evidence type="ECO:0000256" key="1">
    <source>
        <dbReference type="ARBA" id="ARBA00022833"/>
    </source>
</evidence>
<dbReference type="PANTHER" id="PTHR12993:SF11">
    <property type="entry name" value="N-ACETYLGLUCOSAMINYL-PHOSPHATIDYLINOSITOL DE-N-ACETYLASE"/>
    <property type="match status" value="1"/>
</dbReference>
<sequence length="355" mass="37120">MVPGRRLPAGEVVDLHLDAPETGQEAVGDVGDPHPVSASPASGGPRRRSPGWPPGRSGLGHASPVPLPSLRRRPTSPPDPDPSLPTAVFLHAHPDDEALLTAGTMATLAARGHRVVLLVATAGEAGLADAALQATDLGARRTAELAASAAALGVARTEVLGYADSGLGPEPGPVPPPGHLPRLADAAVDDVAVRVAAVLDAEDAALLTSYDAAGGYGHPDHVAIHRIGARAAQLAARTPVLLEATAPRDRLLAAATRVNRLLPRRHRVDLGPWQSAYSATTDITHVIDVRGQARARRAAMAAHASQATGGIRTLGVFRRIPSPLFGWAFGREWYRQPGLPPRDPRDRYRDVFATL</sequence>
<dbReference type="SUPFAM" id="SSF102588">
    <property type="entry name" value="LmbE-like"/>
    <property type="match status" value="1"/>
</dbReference>